<comment type="caution">
    <text evidence="1">The sequence shown here is derived from an EMBL/GenBank/DDBJ whole genome shotgun (WGS) entry which is preliminary data.</text>
</comment>
<gene>
    <name evidence="1" type="ORF">FF38_13193</name>
</gene>
<dbReference type="AlphaFoldDB" id="A0A0L0CK61"/>
<reference evidence="1 2" key="1">
    <citation type="journal article" date="2015" name="Nat. Commun.">
        <title>Lucilia cuprina genome unlocks parasitic fly biology to underpin future interventions.</title>
        <authorList>
            <person name="Anstead C.A."/>
            <person name="Korhonen P.K."/>
            <person name="Young N.D."/>
            <person name="Hall R.S."/>
            <person name="Jex A.R."/>
            <person name="Murali S.C."/>
            <person name="Hughes D.S."/>
            <person name="Lee S.F."/>
            <person name="Perry T."/>
            <person name="Stroehlein A.J."/>
            <person name="Ansell B.R."/>
            <person name="Breugelmans B."/>
            <person name="Hofmann A."/>
            <person name="Qu J."/>
            <person name="Dugan S."/>
            <person name="Lee S.L."/>
            <person name="Chao H."/>
            <person name="Dinh H."/>
            <person name="Han Y."/>
            <person name="Doddapaneni H.V."/>
            <person name="Worley K.C."/>
            <person name="Muzny D.M."/>
            <person name="Ioannidis P."/>
            <person name="Waterhouse R.M."/>
            <person name="Zdobnov E.M."/>
            <person name="James P.J."/>
            <person name="Bagnall N.H."/>
            <person name="Kotze A.C."/>
            <person name="Gibbs R.A."/>
            <person name="Richards S."/>
            <person name="Batterham P."/>
            <person name="Gasser R.B."/>
        </authorList>
    </citation>
    <scope>NUCLEOTIDE SEQUENCE [LARGE SCALE GENOMIC DNA]</scope>
    <source>
        <strain evidence="1 2">LS</strain>
        <tissue evidence="1">Full body</tissue>
    </source>
</reference>
<protein>
    <submittedName>
        <fullName evidence="1">Uncharacterized protein</fullName>
    </submittedName>
</protein>
<dbReference type="Proteomes" id="UP000037069">
    <property type="component" value="Unassembled WGS sequence"/>
</dbReference>
<keyword evidence="2" id="KW-1185">Reference proteome</keyword>
<name>A0A0L0CK61_LUCCU</name>
<evidence type="ECO:0000313" key="1">
    <source>
        <dbReference type="EMBL" id="KNC32646.1"/>
    </source>
</evidence>
<dbReference type="EMBL" id="JRES01000296">
    <property type="protein sequence ID" value="KNC32646.1"/>
    <property type="molecule type" value="Genomic_DNA"/>
</dbReference>
<evidence type="ECO:0000313" key="2">
    <source>
        <dbReference type="Proteomes" id="UP000037069"/>
    </source>
</evidence>
<proteinExistence type="predicted"/>
<accession>A0A0L0CK61</accession>
<organism evidence="1 2">
    <name type="scientific">Lucilia cuprina</name>
    <name type="common">Green bottle fly</name>
    <name type="synonym">Australian sheep blowfly</name>
    <dbReference type="NCBI Taxonomy" id="7375"/>
    <lineage>
        <taxon>Eukaryota</taxon>
        <taxon>Metazoa</taxon>
        <taxon>Ecdysozoa</taxon>
        <taxon>Arthropoda</taxon>
        <taxon>Hexapoda</taxon>
        <taxon>Insecta</taxon>
        <taxon>Pterygota</taxon>
        <taxon>Neoptera</taxon>
        <taxon>Endopterygota</taxon>
        <taxon>Diptera</taxon>
        <taxon>Brachycera</taxon>
        <taxon>Muscomorpha</taxon>
        <taxon>Oestroidea</taxon>
        <taxon>Calliphoridae</taxon>
        <taxon>Luciliinae</taxon>
        <taxon>Lucilia</taxon>
    </lineage>
</organism>
<sequence>MLSKVASEAPTLSPGFKIGTSLIISIVPLEILVGMDKAWKKEVFSGPKPVFWAGMMTGKGAMAPARAGARTLDSNNLSRISAKSPLVKTKPTLPLMWGNNFSNWAFCSK</sequence>